<proteinExistence type="predicted"/>
<dbReference type="RefSeq" id="XP_004360826.1">
    <property type="nucleotide sequence ID" value="XM_004360769.1"/>
</dbReference>
<dbReference type="Proteomes" id="UP000007797">
    <property type="component" value="Unassembled WGS sequence"/>
</dbReference>
<organism evidence="1 2">
    <name type="scientific">Cavenderia fasciculata</name>
    <name type="common">Slime mold</name>
    <name type="synonym">Dictyostelium fasciculatum</name>
    <dbReference type="NCBI Taxonomy" id="261658"/>
    <lineage>
        <taxon>Eukaryota</taxon>
        <taxon>Amoebozoa</taxon>
        <taxon>Evosea</taxon>
        <taxon>Eumycetozoa</taxon>
        <taxon>Dictyostelia</taxon>
        <taxon>Acytosteliales</taxon>
        <taxon>Cavenderiaceae</taxon>
        <taxon>Cavenderia</taxon>
    </lineage>
</organism>
<gene>
    <name evidence="1" type="ORF">DFA_05105</name>
</gene>
<sequence>MSPRSRCRDIMYNFSILNGPIKFLDFLQEYIKMIFLDAYNDGYFV</sequence>
<accession>F4PNC2</accession>
<dbReference type="EMBL" id="GL883008">
    <property type="protein sequence ID" value="EGG22975.1"/>
    <property type="molecule type" value="Genomic_DNA"/>
</dbReference>
<evidence type="ECO:0000313" key="1">
    <source>
        <dbReference type="EMBL" id="EGG22975.1"/>
    </source>
</evidence>
<dbReference type="AlphaFoldDB" id="F4PNC2"/>
<name>F4PNC2_CACFS</name>
<protein>
    <submittedName>
        <fullName evidence="1">Uncharacterized protein</fullName>
    </submittedName>
</protein>
<dbReference type="GeneID" id="14875751"/>
<dbReference type="KEGG" id="dfa:DFA_05105"/>
<keyword evidence="2" id="KW-1185">Reference proteome</keyword>
<reference evidence="2" key="1">
    <citation type="journal article" date="2011" name="Genome Res.">
        <title>Phylogeny-wide analysis of social amoeba genomes highlights ancient origins for complex intercellular communication.</title>
        <authorList>
            <person name="Heidel A.J."/>
            <person name="Lawal H.M."/>
            <person name="Felder M."/>
            <person name="Schilde C."/>
            <person name="Helps N.R."/>
            <person name="Tunggal B."/>
            <person name="Rivero F."/>
            <person name="John U."/>
            <person name="Schleicher M."/>
            <person name="Eichinger L."/>
            <person name="Platzer M."/>
            <person name="Noegel A.A."/>
            <person name="Schaap P."/>
            <person name="Gloeckner G."/>
        </authorList>
    </citation>
    <scope>NUCLEOTIDE SEQUENCE [LARGE SCALE GENOMIC DNA]</scope>
    <source>
        <strain evidence="2">SH3</strain>
    </source>
</reference>
<evidence type="ECO:0000313" key="2">
    <source>
        <dbReference type="Proteomes" id="UP000007797"/>
    </source>
</evidence>